<dbReference type="InterPro" id="IPR014755">
    <property type="entry name" value="Cu-Rt/internalin_Ig-like"/>
</dbReference>
<evidence type="ECO:0008006" key="6">
    <source>
        <dbReference type="Google" id="ProtNLM"/>
    </source>
</evidence>
<organism evidence="4 5">
    <name type="scientific">Haliscomenobacter hydrossis (strain ATCC 27775 / DSM 1100 / LMG 10767 / O)</name>
    <dbReference type="NCBI Taxonomy" id="760192"/>
    <lineage>
        <taxon>Bacteria</taxon>
        <taxon>Pseudomonadati</taxon>
        <taxon>Bacteroidota</taxon>
        <taxon>Saprospiria</taxon>
        <taxon>Saprospirales</taxon>
        <taxon>Haliscomenobacteraceae</taxon>
        <taxon>Haliscomenobacter</taxon>
    </lineage>
</organism>
<reference evidence="4 5" key="1">
    <citation type="journal article" date="2011" name="Stand. Genomic Sci.">
        <title>Complete genome sequence of Haliscomenobacter hydrossis type strain (O).</title>
        <authorList>
            <consortium name="US DOE Joint Genome Institute (JGI-PGF)"/>
            <person name="Daligault H."/>
            <person name="Lapidus A."/>
            <person name="Zeytun A."/>
            <person name="Nolan M."/>
            <person name="Lucas S."/>
            <person name="Del Rio T.G."/>
            <person name="Tice H."/>
            <person name="Cheng J.F."/>
            <person name="Tapia R."/>
            <person name="Han C."/>
            <person name="Goodwin L."/>
            <person name="Pitluck S."/>
            <person name="Liolios K."/>
            <person name="Pagani I."/>
            <person name="Ivanova N."/>
            <person name="Huntemann M."/>
            <person name="Mavromatis K."/>
            <person name="Mikhailova N."/>
            <person name="Pati A."/>
            <person name="Chen A."/>
            <person name="Palaniappan K."/>
            <person name="Land M."/>
            <person name="Hauser L."/>
            <person name="Brambilla E.M."/>
            <person name="Rohde M."/>
            <person name="Verbarg S."/>
            <person name="Goker M."/>
            <person name="Bristow J."/>
            <person name="Eisen J.A."/>
            <person name="Markowitz V."/>
            <person name="Hugenholtz P."/>
            <person name="Kyrpides N.C."/>
            <person name="Klenk H.P."/>
            <person name="Woyke T."/>
        </authorList>
    </citation>
    <scope>NUCLEOTIDE SEQUENCE [LARGE SCALE GENOMIC DNA]</scope>
    <source>
        <strain evidence="5">ATCC 27775 / DSM 1100 / LMG 10767 / O</strain>
    </source>
</reference>
<dbReference type="Gene3D" id="2.60.40.1220">
    <property type="match status" value="2"/>
</dbReference>
<reference key="2">
    <citation type="submission" date="2011-04" db="EMBL/GenBank/DDBJ databases">
        <title>Complete sequence of chromosome of Haliscomenobacter hydrossis DSM 1100.</title>
        <authorList>
            <consortium name="US DOE Joint Genome Institute (JGI-PGF)"/>
            <person name="Lucas S."/>
            <person name="Han J."/>
            <person name="Lapidus A."/>
            <person name="Bruce D."/>
            <person name="Goodwin L."/>
            <person name="Pitluck S."/>
            <person name="Peters L."/>
            <person name="Kyrpides N."/>
            <person name="Mavromatis K."/>
            <person name="Ivanova N."/>
            <person name="Ovchinnikova G."/>
            <person name="Pagani I."/>
            <person name="Daligault H."/>
            <person name="Detter J.C."/>
            <person name="Han C."/>
            <person name="Land M."/>
            <person name="Hauser L."/>
            <person name="Markowitz V."/>
            <person name="Cheng J.-F."/>
            <person name="Hugenholtz P."/>
            <person name="Woyke T."/>
            <person name="Wu D."/>
            <person name="Verbarg S."/>
            <person name="Frueling A."/>
            <person name="Brambilla E."/>
            <person name="Klenk H.-P."/>
            <person name="Eisen J.A."/>
        </authorList>
    </citation>
    <scope>NUCLEOTIDE SEQUENCE</scope>
    <source>
        <strain>DSM 1100</strain>
    </source>
</reference>
<dbReference type="OrthoDB" id="9758406at2"/>
<dbReference type="KEGG" id="hhy:Halhy_1281"/>
<evidence type="ECO:0000313" key="5">
    <source>
        <dbReference type="Proteomes" id="UP000008461"/>
    </source>
</evidence>
<accession>F4KV10</accession>
<dbReference type="eggNOG" id="COG4288">
    <property type="taxonomic scope" value="Bacteria"/>
</dbReference>
<dbReference type="AlphaFoldDB" id="F4KV10"/>
<protein>
    <recommendedName>
        <fullName evidence="6">LTD domain-containing protein</fullName>
    </recommendedName>
</protein>
<proteinExistence type="predicted"/>
<dbReference type="InterPro" id="IPR001322">
    <property type="entry name" value="Lamin_tail_dom"/>
</dbReference>
<dbReference type="InterPro" id="IPR032812">
    <property type="entry name" value="SbsA_Ig"/>
</dbReference>
<feature type="domain" description="LTD" evidence="2">
    <location>
        <begin position="591"/>
        <end position="686"/>
    </location>
</feature>
<dbReference type="Proteomes" id="UP000008461">
    <property type="component" value="Chromosome"/>
</dbReference>
<sequence length="868" mass="93832">MKTAIIFPILCCWAHFLYAQLLVDFSGGNFQGWRGDSSKFAVVNGALQLMDNAPGTSNQAYLALPAPTGRDTTTSWEFLIKLDFSPSPTNLAKVYLTASQANLSMPLNGYFVQIGGINGNTDTLQLCRQDGDKVLTFLNGRPGGVGTATVNVRVRVSRDTSGLWTLEADYTGQRVFVVEGTAIDRTYPGGTHFGWVCRYTATRNKSFSLDDVLINPLSLDRTPPVLLGLEAISAQSILLRFNEPLDAGTASKTEVYDLSPSAGTILSALPDANNPSNVRLSLSNNLQNLAEYTCSVTGIRDAFGNVAGLQRSKFTYIETSKAAEGDILISEIMADPTPSLGKIPAVEYLELWNKSDKVIALETLQISNGGTPVRLGSGLFLPNTYYILCAAENAVGFRAFGATIGLPNFPALTNAGDDLSLRSTEGLILCEVNYTDAWYRDEDKAQGGWALELINANAAADCPGNWRASVDPTGGTPGRLNSINNQITDRSGPRLFTAVSRNAQELLLTFDEPLDQSTAEDLRYYAITDGIAVLDVVLQPNKTSVTLTLATPLQNAKAYTLTLAAGIRDCLGNAQTSSQQILTGLPEPAIRGDLIVNEVLFNPQSGGSDFVELYNKSQKLINLRGLVLINRQKTTGGIQSVVNSDYLLAPGRYVAIAESTADVQQRYVIKDPSALLRNTLPTLEDSEGNITVAYNGISLDSFNYSKDLHSPLLDDEEGVSLERLSFELPTNAAGNWHSAATTVGSATPGYTNSQIFRPGAPEGEAVFRIEESKFSPDGDGFQDILLLPYQTNAPGYLANIIVFDVNGRQVKRLARNEALAAEGILKWDGTTDELQKARIGMYVVWIELFEPKGNKVVQKLSCVLAGRF</sequence>
<dbReference type="SUPFAM" id="SSF74853">
    <property type="entry name" value="Lamin A/C globular tail domain"/>
    <property type="match status" value="1"/>
</dbReference>
<dbReference type="InterPro" id="IPR036415">
    <property type="entry name" value="Lamin_tail_dom_sf"/>
</dbReference>
<name>F4KV10_HALH1</name>
<feature type="domain" description="SbsA Ig-like" evidence="3">
    <location>
        <begin position="503"/>
        <end position="574"/>
    </location>
</feature>
<evidence type="ECO:0000256" key="1">
    <source>
        <dbReference type="ARBA" id="ARBA00022729"/>
    </source>
</evidence>
<gene>
    <name evidence="4" type="ordered locus">Halhy_1281</name>
</gene>
<evidence type="ECO:0000259" key="2">
    <source>
        <dbReference type="Pfam" id="PF00932"/>
    </source>
</evidence>
<keyword evidence="1" id="KW-0732">Signal</keyword>
<dbReference type="RefSeq" id="WP_013763730.1">
    <property type="nucleotide sequence ID" value="NC_015510.1"/>
</dbReference>
<feature type="domain" description="SbsA Ig-like" evidence="3">
    <location>
        <begin position="234"/>
        <end position="315"/>
    </location>
</feature>
<dbReference type="STRING" id="760192.Halhy_1281"/>
<dbReference type="Pfam" id="PF00932">
    <property type="entry name" value="LTD"/>
    <property type="match status" value="1"/>
</dbReference>
<keyword evidence="5" id="KW-1185">Reference proteome</keyword>
<dbReference type="EMBL" id="CP002691">
    <property type="protein sequence ID" value="AEE49176.1"/>
    <property type="molecule type" value="Genomic_DNA"/>
</dbReference>
<dbReference type="HOGENOM" id="CLU_008488_0_0_10"/>
<evidence type="ECO:0000259" key="3">
    <source>
        <dbReference type="Pfam" id="PF13205"/>
    </source>
</evidence>
<dbReference type="Gene3D" id="2.60.40.1260">
    <property type="entry name" value="Lamin Tail domain"/>
    <property type="match status" value="1"/>
</dbReference>
<dbReference type="Pfam" id="PF13205">
    <property type="entry name" value="Big_5"/>
    <property type="match status" value="2"/>
</dbReference>
<evidence type="ECO:0000313" key="4">
    <source>
        <dbReference type="EMBL" id="AEE49176.1"/>
    </source>
</evidence>